<feature type="domain" description="L,D-TPase catalytic" evidence="8">
    <location>
        <begin position="167"/>
        <end position="292"/>
    </location>
</feature>
<dbReference type="GO" id="GO:0016740">
    <property type="term" value="F:transferase activity"/>
    <property type="evidence" value="ECO:0007669"/>
    <property type="project" value="UniProtKB-KW"/>
</dbReference>
<evidence type="ECO:0000256" key="6">
    <source>
        <dbReference type="ARBA" id="ARBA00023316"/>
    </source>
</evidence>
<dbReference type="Proteomes" id="UP000002027">
    <property type="component" value="Chromosome 2"/>
</dbReference>
<proteinExistence type="inferred from homology"/>
<dbReference type="RefSeq" id="WP_012873905.1">
    <property type="nucleotide sequence ID" value="NC_013524.1"/>
</dbReference>
<dbReference type="AlphaFoldDB" id="D1CAM7"/>
<comment type="similarity">
    <text evidence="2">Belongs to the YkuD family.</text>
</comment>
<evidence type="ECO:0000256" key="5">
    <source>
        <dbReference type="ARBA" id="ARBA00022984"/>
    </source>
</evidence>
<reference evidence="10" key="1">
    <citation type="submission" date="2009-11" db="EMBL/GenBank/DDBJ databases">
        <title>The complete chromosome 2 of Sphaerobacter thermophilus DSM 20745.</title>
        <authorList>
            <person name="Lucas S."/>
            <person name="Copeland A."/>
            <person name="Lapidus A."/>
            <person name="Glavina del Rio T."/>
            <person name="Dalin E."/>
            <person name="Tice H."/>
            <person name="Bruce D."/>
            <person name="Goodwin L."/>
            <person name="Pitluck S."/>
            <person name="Kyrpides N."/>
            <person name="Mavromatis K."/>
            <person name="Ivanova N."/>
            <person name="Mikhailova N."/>
            <person name="LaButti K.M."/>
            <person name="Clum A."/>
            <person name="Sun H.I."/>
            <person name="Brettin T."/>
            <person name="Detter J.C."/>
            <person name="Han C."/>
            <person name="Larimer F."/>
            <person name="Land M."/>
            <person name="Hauser L."/>
            <person name="Markowitz V."/>
            <person name="Cheng J.F."/>
            <person name="Hugenholtz P."/>
            <person name="Woyke T."/>
            <person name="Wu D."/>
            <person name="Steenblock K."/>
            <person name="Schneider S."/>
            <person name="Pukall R."/>
            <person name="Goeker M."/>
            <person name="Klenk H.P."/>
            <person name="Eisen J.A."/>
        </authorList>
    </citation>
    <scope>NUCLEOTIDE SEQUENCE [LARGE SCALE GENOMIC DNA]</scope>
    <source>
        <strain evidence="10">ATCC 49802 / DSM 20745 / S 6022</strain>
    </source>
</reference>
<dbReference type="CDD" id="cd16913">
    <property type="entry name" value="YkuD_like"/>
    <property type="match status" value="1"/>
</dbReference>
<comment type="pathway">
    <text evidence="1 7">Cell wall biogenesis; peptidoglycan biosynthesis.</text>
</comment>
<evidence type="ECO:0000256" key="7">
    <source>
        <dbReference type="PROSITE-ProRule" id="PRU01373"/>
    </source>
</evidence>
<protein>
    <submittedName>
        <fullName evidence="9">ErfK/YbiS/YcfS/YnhG family protein</fullName>
    </submittedName>
</protein>
<dbReference type="InterPro" id="IPR003646">
    <property type="entry name" value="SH3-like_bac-type"/>
</dbReference>
<evidence type="ECO:0000256" key="2">
    <source>
        <dbReference type="ARBA" id="ARBA00005992"/>
    </source>
</evidence>
<keyword evidence="6 7" id="KW-0961">Cell wall biogenesis/degradation</keyword>
<keyword evidence="3" id="KW-0808">Transferase</keyword>
<keyword evidence="5 7" id="KW-0573">Peptidoglycan synthesis</keyword>
<feature type="active site" description="Nucleophile" evidence="7">
    <location>
        <position position="268"/>
    </location>
</feature>
<dbReference type="InterPro" id="IPR038063">
    <property type="entry name" value="Transpep_catalytic_dom"/>
</dbReference>
<evidence type="ECO:0000259" key="8">
    <source>
        <dbReference type="PROSITE" id="PS52029"/>
    </source>
</evidence>
<evidence type="ECO:0000313" key="10">
    <source>
        <dbReference type="Proteomes" id="UP000002027"/>
    </source>
</evidence>
<dbReference type="SUPFAM" id="SSF141523">
    <property type="entry name" value="L,D-transpeptidase catalytic domain-like"/>
    <property type="match status" value="1"/>
</dbReference>
<organism evidence="9 10">
    <name type="scientific">Sphaerobacter thermophilus (strain ATCC 49802 / DSM 20745 / KCCM 41009 / NCIMB 13125 / S 6022)</name>
    <dbReference type="NCBI Taxonomy" id="479434"/>
    <lineage>
        <taxon>Bacteria</taxon>
        <taxon>Pseudomonadati</taxon>
        <taxon>Thermomicrobiota</taxon>
        <taxon>Thermomicrobia</taxon>
        <taxon>Sphaerobacterales</taxon>
        <taxon>Sphaerobacterineae</taxon>
        <taxon>Sphaerobacteraceae</taxon>
        <taxon>Sphaerobacter</taxon>
    </lineage>
</organism>
<dbReference type="Gene3D" id="2.40.440.10">
    <property type="entry name" value="L,D-transpeptidase catalytic domain-like"/>
    <property type="match status" value="1"/>
</dbReference>
<feature type="active site" description="Proton donor/acceptor" evidence="7">
    <location>
        <position position="250"/>
    </location>
</feature>
<dbReference type="GO" id="GO:0071972">
    <property type="term" value="F:peptidoglycan L,D-transpeptidase activity"/>
    <property type="evidence" value="ECO:0007669"/>
    <property type="project" value="TreeGrafter"/>
</dbReference>
<dbReference type="InParanoid" id="D1CAM7"/>
<dbReference type="PANTHER" id="PTHR30582">
    <property type="entry name" value="L,D-TRANSPEPTIDASE"/>
    <property type="match status" value="1"/>
</dbReference>
<name>D1CAM7_SPHTD</name>
<dbReference type="eggNOG" id="COG1376">
    <property type="taxonomic scope" value="Bacteria"/>
</dbReference>
<dbReference type="EMBL" id="CP001824">
    <property type="protein sequence ID" value="ACZ40870.1"/>
    <property type="molecule type" value="Genomic_DNA"/>
</dbReference>
<dbReference type="PROSITE" id="PS52029">
    <property type="entry name" value="LD_TPASE"/>
    <property type="match status" value="1"/>
</dbReference>
<evidence type="ECO:0000256" key="4">
    <source>
        <dbReference type="ARBA" id="ARBA00022960"/>
    </source>
</evidence>
<keyword evidence="4 7" id="KW-0133">Cell shape</keyword>
<evidence type="ECO:0000256" key="3">
    <source>
        <dbReference type="ARBA" id="ARBA00022679"/>
    </source>
</evidence>
<dbReference type="Pfam" id="PF03734">
    <property type="entry name" value="YkuD"/>
    <property type="match status" value="1"/>
</dbReference>
<sequence>MRRTLRTIGLALLVAALGTTGILSMASLGPIARGDFTTTRDPAAAAAAPEEPAETMPVVTPTPTPEPAAIGGHTSDLRWEVAIRTPDGARVGVVTAEAVNIRTAPRLDAPIVGTAFGRHPVHVYDEVPGDPVDGNPTWYRIGPDRYVSAAMVAPFIPTPPEQTFSGHWLDVNLSTFYAVAYDGETPVYAAIITAGRDGKTPTGVFEVLQRVRNETMDSTTVGIPEDEPGHYYLEEVQYTQYFKEGGYALHENYWTPPSAFGGFGSNGCVGLLEHDAAFLWDFLDIGSTVSIHY</sequence>
<dbReference type="GO" id="GO:0018104">
    <property type="term" value="P:peptidoglycan-protein cross-linking"/>
    <property type="evidence" value="ECO:0007669"/>
    <property type="project" value="TreeGrafter"/>
</dbReference>
<dbReference type="Pfam" id="PF08239">
    <property type="entry name" value="SH3_3"/>
    <property type="match status" value="1"/>
</dbReference>
<accession>D1CAM7</accession>
<gene>
    <name evidence="9" type="ordered locus">Sthe_3471</name>
</gene>
<dbReference type="GO" id="GO:0071555">
    <property type="term" value="P:cell wall organization"/>
    <property type="evidence" value="ECO:0007669"/>
    <property type="project" value="UniProtKB-UniRule"/>
</dbReference>
<dbReference type="UniPathway" id="UPA00219"/>
<dbReference type="InterPro" id="IPR005490">
    <property type="entry name" value="LD_TPept_cat_dom"/>
</dbReference>
<reference evidence="9 10" key="2">
    <citation type="journal article" date="2010" name="Stand. Genomic Sci.">
        <title>Complete genome sequence of Desulfohalobium retbaense type strain (HR(100)).</title>
        <authorList>
            <person name="Spring S."/>
            <person name="Nolan M."/>
            <person name="Lapidus A."/>
            <person name="Glavina Del Rio T."/>
            <person name="Copeland A."/>
            <person name="Tice H."/>
            <person name="Cheng J.F."/>
            <person name="Lucas S."/>
            <person name="Land M."/>
            <person name="Chen F."/>
            <person name="Bruce D."/>
            <person name="Goodwin L."/>
            <person name="Pitluck S."/>
            <person name="Ivanova N."/>
            <person name="Mavromatis K."/>
            <person name="Mikhailova N."/>
            <person name="Pati A."/>
            <person name="Chen A."/>
            <person name="Palaniappan K."/>
            <person name="Hauser L."/>
            <person name="Chang Y.J."/>
            <person name="Jeffries C.D."/>
            <person name="Munk C."/>
            <person name="Kiss H."/>
            <person name="Chain P."/>
            <person name="Han C."/>
            <person name="Brettin T."/>
            <person name="Detter J.C."/>
            <person name="Schuler E."/>
            <person name="Goker M."/>
            <person name="Rohde M."/>
            <person name="Bristow J."/>
            <person name="Eisen J.A."/>
            <person name="Markowitz V."/>
            <person name="Hugenholtz P."/>
            <person name="Kyrpides N.C."/>
            <person name="Klenk H.P."/>
        </authorList>
    </citation>
    <scope>NUCLEOTIDE SEQUENCE [LARGE SCALE GENOMIC DNA]</scope>
    <source>
        <strain evidence="10">ATCC 49802 / DSM 20745 / S 6022</strain>
    </source>
</reference>
<keyword evidence="10" id="KW-1185">Reference proteome</keyword>
<evidence type="ECO:0000313" key="9">
    <source>
        <dbReference type="EMBL" id="ACZ40870.1"/>
    </source>
</evidence>
<evidence type="ECO:0000256" key="1">
    <source>
        <dbReference type="ARBA" id="ARBA00004752"/>
    </source>
</evidence>
<dbReference type="HOGENOM" id="CLU_073325_0_0_0"/>
<dbReference type="Gene3D" id="2.30.30.40">
    <property type="entry name" value="SH3 Domains"/>
    <property type="match status" value="1"/>
</dbReference>
<dbReference type="GO" id="GO:0005576">
    <property type="term" value="C:extracellular region"/>
    <property type="evidence" value="ECO:0007669"/>
    <property type="project" value="TreeGrafter"/>
</dbReference>
<dbReference type="GO" id="GO:0008360">
    <property type="term" value="P:regulation of cell shape"/>
    <property type="evidence" value="ECO:0007669"/>
    <property type="project" value="UniProtKB-UniRule"/>
</dbReference>
<dbReference type="KEGG" id="sti:Sthe_3471"/>
<dbReference type="PANTHER" id="PTHR30582:SF2">
    <property type="entry name" value="L,D-TRANSPEPTIDASE YCIB-RELATED"/>
    <property type="match status" value="1"/>
</dbReference>
<dbReference type="STRING" id="479434.Sthe_3471"/>
<dbReference type="InterPro" id="IPR050979">
    <property type="entry name" value="LD-transpeptidase"/>
</dbReference>